<dbReference type="SUPFAM" id="SSF103481">
    <property type="entry name" value="Multidrug resistance efflux transporter EmrE"/>
    <property type="match status" value="1"/>
</dbReference>
<dbReference type="PANTHER" id="PTHR31326:SF3">
    <property type="entry name" value="PROTEIN CLT3, CHLOROPLASTIC"/>
    <property type="match status" value="1"/>
</dbReference>
<dbReference type="PANTHER" id="PTHR31326">
    <property type="entry name" value="PROTEIN CLT2, CHLOROPLASTIC"/>
    <property type="match status" value="1"/>
</dbReference>
<feature type="transmembrane region" description="Helical" evidence="7">
    <location>
        <begin position="305"/>
        <end position="327"/>
    </location>
</feature>
<evidence type="ECO:0000256" key="3">
    <source>
        <dbReference type="ARBA" id="ARBA00022448"/>
    </source>
</evidence>
<feature type="transmembrane region" description="Helical" evidence="7">
    <location>
        <begin position="212"/>
        <end position="230"/>
    </location>
</feature>
<organism evidence="8">
    <name type="scientific">Brassica oleracea</name>
    <name type="common">Wild cabbage</name>
    <dbReference type="NCBI Taxonomy" id="3712"/>
    <lineage>
        <taxon>Eukaryota</taxon>
        <taxon>Viridiplantae</taxon>
        <taxon>Streptophyta</taxon>
        <taxon>Embryophyta</taxon>
        <taxon>Tracheophyta</taxon>
        <taxon>Spermatophyta</taxon>
        <taxon>Magnoliopsida</taxon>
        <taxon>eudicotyledons</taxon>
        <taxon>Gunneridae</taxon>
        <taxon>Pentapetalae</taxon>
        <taxon>rosids</taxon>
        <taxon>malvids</taxon>
        <taxon>Brassicales</taxon>
        <taxon>Brassicaceae</taxon>
        <taxon>Brassiceae</taxon>
        <taxon>Brassica</taxon>
    </lineage>
</organism>
<evidence type="ECO:0000256" key="4">
    <source>
        <dbReference type="ARBA" id="ARBA00022692"/>
    </source>
</evidence>
<name>A0A3P6D2X1_BRAOL</name>
<evidence type="ECO:0000313" key="8">
    <source>
        <dbReference type="EMBL" id="VDD19014.1"/>
    </source>
</evidence>
<feature type="transmembrane region" description="Helical" evidence="7">
    <location>
        <begin position="431"/>
        <end position="451"/>
    </location>
</feature>
<comment type="subcellular location">
    <subcellularLocation>
        <location evidence="1">Membrane</location>
        <topology evidence="1">Multi-pass membrane protein</topology>
    </subcellularLocation>
</comment>
<feature type="transmembrane region" description="Helical" evidence="7">
    <location>
        <begin position="490"/>
        <end position="508"/>
    </location>
</feature>
<feature type="transmembrane region" description="Helical" evidence="7">
    <location>
        <begin position="251"/>
        <end position="273"/>
    </location>
</feature>
<accession>A0A3P6D2X1</accession>
<evidence type="ECO:0000256" key="2">
    <source>
        <dbReference type="ARBA" id="ARBA00006690"/>
    </source>
</evidence>
<reference evidence="8" key="1">
    <citation type="submission" date="2018-11" db="EMBL/GenBank/DDBJ databases">
        <authorList>
            <consortium name="Genoscope - CEA"/>
            <person name="William W."/>
        </authorList>
    </citation>
    <scope>NUCLEOTIDE SEQUENCE</scope>
</reference>
<dbReference type="Pfam" id="PF08627">
    <property type="entry name" value="CRT-like"/>
    <property type="match status" value="1"/>
</dbReference>
<keyword evidence="3" id="KW-0813">Transport</keyword>
<evidence type="ECO:0000256" key="1">
    <source>
        <dbReference type="ARBA" id="ARBA00004141"/>
    </source>
</evidence>
<proteinExistence type="inferred from homology"/>
<feature type="transmembrane region" description="Helical" evidence="7">
    <location>
        <begin position="373"/>
        <end position="394"/>
    </location>
</feature>
<protein>
    <submittedName>
        <fullName evidence="8">Uncharacterized protein</fullName>
    </submittedName>
</protein>
<feature type="transmembrane region" description="Helical" evidence="7">
    <location>
        <begin position="458"/>
        <end position="478"/>
    </location>
</feature>
<evidence type="ECO:0000256" key="7">
    <source>
        <dbReference type="SAM" id="Phobius"/>
    </source>
</evidence>
<dbReference type="GO" id="GO:0016020">
    <property type="term" value="C:membrane"/>
    <property type="evidence" value="ECO:0007669"/>
    <property type="project" value="UniProtKB-SubCell"/>
</dbReference>
<dbReference type="InterPro" id="IPR013936">
    <property type="entry name" value="CRT-like"/>
</dbReference>
<evidence type="ECO:0000256" key="6">
    <source>
        <dbReference type="ARBA" id="ARBA00023136"/>
    </source>
</evidence>
<feature type="transmembrane region" description="Helical" evidence="7">
    <location>
        <begin position="333"/>
        <end position="353"/>
    </location>
</feature>
<comment type="similarity">
    <text evidence="2">Belongs to the CRT-like transporter family.</text>
</comment>
<sequence>MATTTTPRRITTGSIASITSVQSHSAVRPLSMISLIRRHHHLNLRLPSPIASASTRRWLIEAVARSPWEGSGDGGAQADGKKPGVCGYAISGNEVEGSSGELVEGDQQQHVNTMEMVMWAAATAAFGVANRVMYKLALVPLKQYPFFLAQLSTFGTLTYTYRVLHPKITYIYIYIYNTYQELQWGRNSVRGALGWWNQTISILKRCLQNKHFFFLIFGSCRYVAVYYSILYFRYRAGTVTDEMLSVPKMPFLIAGVLQALAAAAGMAATANLSGPSTTVLSQTFLVWQIFFSVIFLRRRYSVNQILGCTLVALGVVVSVASGSGAAHSLKEAGVFWILLMVLSYLFQGADTVLKEVIFIDSQKRLKGASLDLFIVNSYGSAFQAICIALLLPFLSKLWGIPFNQLGSYLKDGAACFLNIGTMTKGCEGAPLLPLLFVIANIGYNIALLRLLKISSAVVSSLASTVSVPIAVFLFTLPLPYLGVASSLPNGFMGGTIILVLGMLVYSWAPQGPNGSHTDSAIPSPPPT</sequence>
<keyword evidence="4 7" id="KW-0812">Transmembrane</keyword>
<dbReference type="InterPro" id="IPR037185">
    <property type="entry name" value="EmrE-like"/>
</dbReference>
<keyword evidence="5 7" id="KW-1133">Transmembrane helix</keyword>
<keyword evidence="6 7" id="KW-0472">Membrane</keyword>
<dbReference type="AlphaFoldDB" id="A0A3P6D2X1"/>
<gene>
    <name evidence="8" type="ORF">BOLC2T06509H</name>
</gene>
<evidence type="ECO:0000256" key="5">
    <source>
        <dbReference type="ARBA" id="ARBA00022989"/>
    </source>
</evidence>
<dbReference type="EMBL" id="LR031874">
    <property type="protein sequence ID" value="VDD19014.1"/>
    <property type="molecule type" value="Genomic_DNA"/>
</dbReference>